<dbReference type="RefSeq" id="WP_147072335.1">
    <property type="nucleotide sequence ID" value="NZ_AP021884.1"/>
</dbReference>
<dbReference type="EMBL" id="BKAD01000013">
    <property type="protein sequence ID" value="GEP30354.1"/>
    <property type="molecule type" value="Genomic_DNA"/>
</dbReference>
<organism evidence="2 3">
    <name type="scientific">Sulfuriferula plumbiphila</name>
    <dbReference type="NCBI Taxonomy" id="171865"/>
    <lineage>
        <taxon>Bacteria</taxon>
        <taxon>Pseudomonadati</taxon>
        <taxon>Pseudomonadota</taxon>
        <taxon>Betaproteobacteria</taxon>
        <taxon>Nitrosomonadales</taxon>
        <taxon>Sulfuricellaceae</taxon>
        <taxon>Sulfuriferula</taxon>
    </lineage>
</organism>
<accession>A0A512L7A1</accession>
<keyword evidence="3" id="KW-1185">Reference proteome</keyword>
<proteinExistence type="predicted"/>
<feature type="chain" id="PRO_5021736820" description="Lipoprotein" evidence="1">
    <location>
        <begin position="23"/>
        <end position="109"/>
    </location>
</feature>
<dbReference type="PROSITE" id="PS51257">
    <property type="entry name" value="PROKAR_LIPOPROTEIN"/>
    <property type="match status" value="1"/>
</dbReference>
<protein>
    <recommendedName>
        <fullName evidence="4">Lipoprotein</fullName>
    </recommendedName>
</protein>
<keyword evidence="1" id="KW-0732">Signal</keyword>
<dbReference type="AlphaFoldDB" id="A0A512L7A1"/>
<gene>
    <name evidence="2" type="ORF">TPL01_14920</name>
</gene>
<feature type="signal peptide" evidence="1">
    <location>
        <begin position="1"/>
        <end position="22"/>
    </location>
</feature>
<dbReference type="Proteomes" id="UP000321337">
    <property type="component" value="Unassembled WGS sequence"/>
</dbReference>
<evidence type="ECO:0000313" key="2">
    <source>
        <dbReference type="EMBL" id="GEP30354.1"/>
    </source>
</evidence>
<reference evidence="2 3" key="1">
    <citation type="submission" date="2019-07" db="EMBL/GenBank/DDBJ databases">
        <title>Whole genome shotgun sequence of Thiobacillus plumbophilus NBRC 107929.</title>
        <authorList>
            <person name="Hosoyama A."/>
            <person name="Uohara A."/>
            <person name="Ohji S."/>
            <person name="Ichikawa N."/>
        </authorList>
    </citation>
    <scope>NUCLEOTIDE SEQUENCE [LARGE SCALE GENOMIC DNA]</scope>
    <source>
        <strain evidence="2 3">NBRC 107929</strain>
    </source>
</reference>
<comment type="caution">
    <text evidence="2">The sequence shown here is derived from an EMBL/GenBank/DDBJ whole genome shotgun (WGS) entry which is preliminary data.</text>
</comment>
<evidence type="ECO:0000313" key="3">
    <source>
        <dbReference type="Proteomes" id="UP000321337"/>
    </source>
</evidence>
<name>A0A512L7A1_9PROT</name>
<evidence type="ECO:0008006" key="4">
    <source>
        <dbReference type="Google" id="ProtNLM"/>
    </source>
</evidence>
<sequence length="109" mass="11626">MKKIAILLLTATLAACATPSQVQGYRPANYAGAPMQISGEWNEVTGEVIIFVNGQPAAKGKVSTWTGDGGFSGEYQGYIISANCLTKYYAHKKQCSVSVNNELAATLMF</sequence>
<evidence type="ECO:0000256" key="1">
    <source>
        <dbReference type="SAM" id="SignalP"/>
    </source>
</evidence>
<dbReference type="OrthoDB" id="8756624at2"/>